<dbReference type="Proteomes" id="UP001343600">
    <property type="component" value="Unassembled WGS sequence"/>
</dbReference>
<comment type="caution">
    <text evidence="1">The sequence shown here is derived from an EMBL/GenBank/DDBJ whole genome shotgun (WGS) entry which is preliminary data.</text>
</comment>
<keyword evidence="2" id="KW-1185">Reference proteome</keyword>
<name>A0ABU7NE22_PSEVI</name>
<protein>
    <submittedName>
        <fullName evidence="1">TIGR02646 family protein</fullName>
    </submittedName>
</protein>
<dbReference type="EMBL" id="JAZEIP010000065">
    <property type="protein sequence ID" value="MEE4043197.1"/>
    <property type="molecule type" value="Genomic_DNA"/>
</dbReference>
<proteinExistence type="predicted"/>
<accession>A0ABU7NE22</accession>
<organism evidence="1 2">
    <name type="scientific">Pseudomonas viridiflava</name>
    <name type="common">Phytomonas viridiflava</name>
    <dbReference type="NCBI Taxonomy" id="33069"/>
    <lineage>
        <taxon>Bacteria</taxon>
        <taxon>Pseudomonadati</taxon>
        <taxon>Pseudomonadota</taxon>
        <taxon>Gammaproteobacteria</taxon>
        <taxon>Pseudomonadales</taxon>
        <taxon>Pseudomonadaceae</taxon>
        <taxon>Pseudomonas</taxon>
    </lineage>
</organism>
<evidence type="ECO:0000313" key="2">
    <source>
        <dbReference type="Proteomes" id="UP001343600"/>
    </source>
</evidence>
<gene>
    <name evidence="1" type="ORF">V2I87_24145</name>
</gene>
<dbReference type="RefSeq" id="WP_198696981.1">
    <property type="nucleotide sequence ID" value="NZ_JAEIKO010000028.1"/>
</dbReference>
<sequence>MRKIEKGVLPVLERWKLKNKGKRYADLVGHESIKDAIRKACVTEQHGLCAYCCRRITDARDGSNSAHNEHVEAQRLAPGRTLDFQNMVASCNQANQCGNAHAHQALPLTPLMAECETELQFELSGLVTGTSDRAITSIRALNLGDTRQANRGLVAERKTMIDSLMFSCGIDPAELALEDDDLLQLLLDDLSRRDDQQRLQPFSPVLANVIRRYQLLRAPNVPSA</sequence>
<evidence type="ECO:0000313" key="1">
    <source>
        <dbReference type="EMBL" id="MEE4043197.1"/>
    </source>
</evidence>
<reference evidence="1 2" key="1">
    <citation type="submission" date="2024-01" db="EMBL/GenBank/DDBJ databases">
        <title>Characterization of Pseudomonas viridiflava in Georgia, USA.</title>
        <authorList>
            <person name="Zhao M."/>
            <person name="Dutta B."/>
        </authorList>
    </citation>
    <scope>NUCLEOTIDE SEQUENCE [LARGE SCALE GENOMIC DNA]</scope>
    <source>
        <strain evidence="1 2">21GA0539</strain>
    </source>
</reference>